<protein>
    <submittedName>
        <fullName evidence="4">PRC-barrel domain-containing protein</fullName>
    </submittedName>
</protein>
<dbReference type="SUPFAM" id="SSF50346">
    <property type="entry name" value="PRC-barrel domain"/>
    <property type="match status" value="1"/>
</dbReference>
<evidence type="ECO:0000259" key="3">
    <source>
        <dbReference type="Pfam" id="PF05239"/>
    </source>
</evidence>
<dbReference type="InterPro" id="IPR011033">
    <property type="entry name" value="PRC_barrel-like_sf"/>
</dbReference>
<dbReference type="InterPro" id="IPR027275">
    <property type="entry name" value="PRC-brl_dom"/>
</dbReference>
<dbReference type="PANTHER" id="PTHR36505:SF1">
    <property type="entry name" value="BLR1072 PROTEIN"/>
    <property type="match status" value="1"/>
</dbReference>
<evidence type="ECO:0000256" key="2">
    <source>
        <dbReference type="SAM" id="SignalP"/>
    </source>
</evidence>
<feature type="region of interest" description="Disordered" evidence="1">
    <location>
        <begin position="189"/>
        <end position="218"/>
    </location>
</feature>
<evidence type="ECO:0000256" key="1">
    <source>
        <dbReference type="SAM" id="MobiDB-lite"/>
    </source>
</evidence>
<name>A0A1G8ALZ6_9HYPH</name>
<gene>
    <name evidence="4" type="ORF">SAMN04487974_13311</name>
</gene>
<evidence type="ECO:0000313" key="4">
    <source>
        <dbReference type="EMBL" id="SDH21889.1"/>
    </source>
</evidence>
<accession>A0A1G8ALZ6</accession>
<feature type="domain" description="PRC-barrel" evidence="3">
    <location>
        <begin position="112"/>
        <end position="181"/>
    </location>
</feature>
<dbReference type="PANTHER" id="PTHR36505">
    <property type="entry name" value="BLR1072 PROTEIN"/>
    <property type="match status" value="1"/>
</dbReference>
<keyword evidence="5" id="KW-1185">Reference proteome</keyword>
<reference evidence="4 5" key="1">
    <citation type="submission" date="2016-10" db="EMBL/GenBank/DDBJ databases">
        <authorList>
            <person name="de Groot N.N."/>
        </authorList>
    </citation>
    <scope>NUCLEOTIDE SEQUENCE [LARGE SCALE GENOMIC DNA]</scope>
    <source>
        <strain evidence="4 5">CGMCC 1.10267</strain>
    </source>
</reference>
<dbReference type="Pfam" id="PF05239">
    <property type="entry name" value="PRC"/>
    <property type="match status" value="1"/>
</dbReference>
<feature type="compositionally biased region" description="Polar residues" evidence="1">
    <location>
        <begin position="207"/>
        <end position="218"/>
    </location>
</feature>
<organism evidence="4 5">
    <name type="scientific">Pelagibacterium luteolum</name>
    <dbReference type="NCBI Taxonomy" id="440168"/>
    <lineage>
        <taxon>Bacteria</taxon>
        <taxon>Pseudomonadati</taxon>
        <taxon>Pseudomonadota</taxon>
        <taxon>Alphaproteobacteria</taxon>
        <taxon>Hyphomicrobiales</taxon>
        <taxon>Devosiaceae</taxon>
        <taxon>Pelagibacterium</taxon>
    </lineage>
</organism>
<feature type="chain" id="PRO_5011781392" evidence="2">
    <location>
        <begin position="22"/>
        <end position="218"/>
    </location>
</feature>
<feature type="signal peptide" evidence="2">
    <location>
        <begin position="1"/>
        <end position="21"/>
    </location>
</feature>
<dbReference type="STRING" id="440168.SAMN04487974_13311"/>
<dbReference type="Proteomes" id="UP000199495">
    <property type="component" value="Unassembled WGS sequence"/>
</dbReference>
<keyword evidence="2" id="KW-0732">Signal</keyword>
<sequence>MLRIILATTALAAMGTTGALAQAQEAGQQDEPRLQLESQQSAQPAGVGSMAQGQQVVVNSGDTIVIQPNQSGSFTLNFEFIQTGGAAMNAQAQPAAVAAQNLQQGDPEHLSTENLIGSDVFGANDENIGNVADVVLSAEGEIDAMVVDVGGFLGIGSRQVAIGVDNLSFMIDNGQNWYVFTPFTQEELEAQPEYNQETYGDQRQDQRLTAQPMQESRQ</sequence>
<dbReference type="OrthoDB" id="7876889at2"/>
<dbReference type="AlphaFoldDB" id="A0A1G8ALZ6"/>
<evidence type="ECO:0000313" key="5">
    <source>
        <dbReference type="Proteomes" id="UP000199495"/>
    </source>
</evidence>
<feature type="region of interest" description="Disordered" evidence="1">
    <location>
        <begin position="22"/>
        <end position="48"/>
    </location>
</feature>
<dbReference type="RefSeq" id="WP_090600363.1">
    <property type="nucleotide sequence ID" value="NZ_FNCS01000033.1"/>
</dbReference>
<dbReference type="Gene3D" id="2.30.30.240">
    <property type="entry name" value="PRC-barrel domain"/>
    <property type="match status" value="1"/>
</dbReference>
<proteinExistence type="predicted"/>
<dbReference type="EMBL" id="FNCS01000033">
    <property type="protein sequence ID" value="SDH21889.1"/>
    <property type="molecule type" value="Genomic_DNA"/>
</dbReference>